<dbReference type="InterPro" id="IPR011335">
    <property type="entry name" value="Restrct_endonuc-II-like"/>
</dbReference>
<dbReference type="CDD" id="cd06260">
    <property type="entry name" value="DUF820-like"/>
    <property type="match status" value="1"/>
</dbReference>
<evidence type="ECO:0000259" key="1">
    <source>
        <dbReference type="Pfam" id="PF05685"/>
    </source>
</evidence>
<dbReference type="EMBL" id="PGTN01000009">
    <property type="protein sequence ID" value="PJF48666.1"/>
    <property type="molecule type" value="Genomic_DNA"/>
</dbReference>
<dbReference type="Proteomes" id="UP000230790">
    <property type="component" value="Unassembled WGS sequence"/>
</dbReference>
<dbReference type="GO" id="GO:0004519">
    <property type="term" value="F:endonuclease activity"/>
    <property type="evidence" value="ECO:0007669"/>
    <property type="project" value="UniProtKB-KW"/>
</dbReference>
<keyword evidence="2" id="KW-0540">Nuclease</keyword>
<dbReference type="Gene3D" id="3.90.1570.10">
    <property type="entry name" value="tt1808, chain A"/>
    <property type="match status" value="1"/>
</dbReference>
<keyword evidence="2" id="KW-0255">Endonuclease</keyword>
<dbReference type="AlphaFoldDB" id="A0A2M8QFT4"/>
<keyword evidence="2" id="KW-0378">Hydrolase</keyword>
<proteinExistence type="predicted"/>
<dbReference type="InterPro" id="IPR008538">
    <property type="entry name" value="Uma2"/>
</dbReference>
<reference evidence="2 3" key="1">
    <citation type="submission" date="2017-11" db="EMBL/GenBank/DDBJ databases">
        <title>Evolution of Phototrophy in the Chloroflexi Phylum Driven by Horizontal Gene Transfer.</title>
        <authorList>
            <person name="Ward L.M."/>
            <person name="Hemp J."/>
            <person name="Shih P.M."/>
            <person name="Mcglynn S.E."/>
            <person name="Fischer W."/>
        </authorList>
    </citation>
    <scope>NUCLEOTIDE SEQUENCE [LARGE SCALE GENOMIC DNA]</scope>
    <source>
        <strain evidence="2">JP3_7</strain>
    </source>
</reference>
<evidence type="ECO:0000313" key="3">
    <source>
        <dbReference type="Proteomes" id="UP000230790"/>
    </source>
</evidence>
<protein>
    <submittedName>
        <fullName evidence="2">Uma2 family endonuclease</fullName>
    </submittedName>
</protein>
<organism evidence="2 3">
    <name type="scientific">Candidatus Thermofonsia Clade 3 bacterium</name>
    <dbReference type="NCBI Taxonomy" id="2364212"/>
    <lineage>
        <taxon>Bacteria</taxon>
        <taxon>Bacillati</taxon>
        <taxon>Chloroflexota</taxon>
        <taxon>Candidatus Thermofontia</taxon>
        <taxon>Candidatus Thermofonsia Clade 3</taxon>
    </lineage>
</organism>
<accession>A0A2M8QFT4</accession>
<dbReference type="Pfam" id="PF05685">
    <property type="entry name" value="Uma2"/>
    <property type="match status" value="1"/>
</dbReference>
<feature type="domain" description="Putative restriction endonuclease" evidence="1">
    <location>
        <begin position="18"/>
        <end position="182"/>
    </location>
</feature>
<sequence length="190" mass="20925">MTSLQATAPAVRRRFSADEYERMIAAGILAEDERLELIDGEIRPMSSIGSRHAACVKRLIAVLTERLGRQVIIGAQDPIRLSDDTEPQADITVLRPRDDFYAGALPCGRDVLLVVEVADASLGFDREVKLPHYAAAGIGVAWLVDLNHDVIERHARPMHGRYAEVVTLQRGETLHSPALDLSVRVEEIIG</sequence>
<dbReference type="PANTHER" id="PTHR35400:SF1">
    <property type="entry name" value="SLR1083 PROTEIN"/>
    <property type="match status" value="1"/>
</dbReference>
<dbReference type="InterPro" id="IPR012296">
    <property type="entry name" value="Nuclease_put_TT1808"/>
</dbReference>
<dbReference type="SUPFAM" id="SSF52980">
    <property type="entry name" value="Restriction endonuclease-like"/>
    <property type="match status" value="1"/>
</dbReference>
<evidence type="ECO:0000313" key="2">
    <source>
        <dbReference type="EMBL" id="PJF48666.1"/>
    </source>
</evidence>
<dbReference type="PANTHER" id="PTHR35400">
    <property type="entry name" value="SLR1083 PROTEIN"/>
    <property type="match status" value="1"/>
</dbReference>
<comment type="caution">
    <text evidence="2">The sequence shown here is derived from an EMBL/GenBank/DDBJ whole genome shotgun (WGS) entry which is preliminary data.</text>
</comment>
<name>A0A2M8QFT4_9CHLR</name>
<gene>
    <name evidence="2" type="ORF">CUN48_02380</name>
</gene>